<dbReference type="InterPro" id="IPR006224">
    <property type="entry name" value="PsdUridine_synth_RluA-like_CS"/>
</dbReference>
<comment type="similarity">
    <text evidence="1 5">Belongs to the pseudouridine synthase RluA family.</text>
</comment>
<dbReference type="EMBL" id="UPXZ01000040">
    <property type="protein sequence ID" value="VBB48606.1"/>
    <property type="molecule type" value="Genomic_DNA"/>
</dbReference>
<dbReference type="InterPro" id="IPR020103">
    <property type="entry name" value="PsdUridine_synth_cat_dom_sf"/>
</dbReference>
<dbReference type="NCBIfam" id="TIGR00005">
    <property type="entry name" value="rluA_subfam"/>
    <property type="match status" value="1"/>
</dbReference>
<keyword evidence="4" id="KW-0694">RNA-binding</keyword>
<dbReference type="PROSITE" id="PS01129">
    <property type="entry name" value="PSI_RLU"/>
    <property type="match status" value="1"/>
</dbReference>
<dbReference type="Gene3D" id="3.30.2350.10">
    <property type="entry name" value="Pseudouridine synthase"/>
    <property type="match status" value="1"/>
</dbReference>
<evidence type="ECO:0000256" key="5">
    <source>
        <dbReference type="RuleBase" id="RU362028"/>
    </source>
</evidence>
<keyword evidence="2 5" id="KW-0413">Isomerase</keyword>
<proteinExistence type="inferred from homology"/>
<dbReference type="PROSITE" id="PS50889">
    <property type="entry name" value="S4"/>
    <property type="match status" value="1"/>
</dbReference>
<dbReference type="Pfam" id="PF00849">
    <property type="entry name" value="PseudoU_synth_2"/>
    <property type="match status" value="1"/>
</dbReference>
<evidence type="ECO:0000256" key="4">
    <source>
        <dbReference type="PROSITE-ProRule" id="PRU00182"/>
    </source>
</evidence>
<comment type="function">
    <text evidence="5">Responsible for synthesis of pseudouridine from uracil.</text>
</comment>
<dbReference type="CDD" id="cd00165">
    <property type="entry name" value="S4"/>
    <property type="match status" value="1"/>
</dbReference>
<dbReference type="SUPFAM" id="SSF55120">
    <property type="entry name" value="Pseudouridine synthase"/>
    <property type="match status" value="1"/>
</dbReference>
<accession>A0A653ALG0</accession>
<organism evidence="7">
    <name type="scientific">uncultured Paludibacter sp</name>
    <dbReference type="NCBI Taxonomy" id="497635"/>
    <lineage>
        <taxon>Bacteria</taxon>
        <taxon>Pseudomonadati</taxon>
        <taxon>Bacteroidota</taxon>
        <taxon>Bacteroidia</taxon>
        <taxon>Bacteroidales</taxon>
        <taxon>Paludibacteraceae</taxon>
        <taxon>Paludibacter</taxon>
        <taxon>environmental samples</taxon>
    </lineage>
</organism>
<dbReference type="InterPro" id="IPR036986">
    <property type="entry name" value="S4_RNA-bd_sf"/>
</dbReference>
<feature type="domain" description="RNA-binding S4" evidence="6">
    <location>
        <begin position="22"/>
        <end position="85"/>
    </location>
</feature>
<reference evidence="7" key="1">
    <citation type="submission" date="2018-07" db="EMBL/GenBank/DDBJ databases">
        <authorList>
            <consortium name="Genoscope - CEA"/>
            <person name="William W."/>
        </authorList>
    </citation>
    <scope>NUCLEOTIDE SEQUENCE</scope>
    <source>
        <strain evidence="7">IK1</strain>
    </source>
</reference>
<evidence type="ECO:0000256" key="1">
    <source>
        <dbReference type="ARBA" id="ARBA00010876"/>
    </source>
</evidence>
<sequence>MKNTKPTSPVKLTKLTVKEPAELMDFLIAKMGGMSRNSVKSLLSHRQVSVNNKITTQFNFPLKATDTVVINSSRGNIELTHPKLRIMFEDDDLIVVEKKEGLLSVTTGKEKEITAFQILKNYVKKSSPQNRIYVVHRLDRETSGILVFAKNRETQLTLQENWHQIVTKRVYVALVEGKVQKEKDRLETWLKEHEKSLKIRSYNTDNGGQMAVTNYRRVKYNENFSLLEIELETGRKNQIRVHMESIGHPIVGDKKYGSTNTGLGRLALHARILEFYHPVTEEIVHFETPVPREFLKVFHK</sequence>
<protein>
    <recommendedName>
        <fullName evidence="5">Pseudouridine synthase</fullName>
        <ecNumber evidence="5">5.4.99.-</ecNumber>
    </recommendedName>
</protein>
<dbReference type="InterPro" id="IPR006225">
    <property type="entry name" value="PsdUridine_synth_RluC/D"/>
</dbReference>
<dbReference type="PANTHER" id="PTHR21600">
    <property type="entry name" value="MITOCHONDRIAL RNA PSEUDOURIDINE SYNTHASE"/>
    <property type="match status" value="1"/>
</dbReference>
<dbReference type="GO" id="GO:0120159">
    <property type="term" value="F:rRNA pseudouridine synthase activity"/>
    <property type="evidence" value="ECO:0007669"/>
    <property type="project" value="UniProtKB-ARBA"/>
</dbReference>
<evidence type="ECO:0000256" key="2">
    <source>
        <dbReference type="ARBA" id="ARBA00023235"/>
    </source>
</evidence>
<dbReference type="AlphaFoldDB" id="A0A653ALG0"/>
<dbReference type="PANTHER" id="PTHR21600:SF44">
    <property type="entry name" value="RIBOSOMAL LARGE SUBUNIT PSEUDOURIDINE SYNTHASE D"/>
    <property type="match status" value="1"/>
</dbReference>
<evidence type="ECO:0000259" key="6">
    <source>
        <dbReference type="SMART" id="SM00363"/>
    </source>
</evidence>
<dbReference type="InterPro" id="IPR050188">
    <property type="entry name" value="RluA_PseudoU_synthase"/>
</dbReference>
<gene>
    <name evidence="7" type="ORF">TRIP_D450061</name>
</gene>
<dbReference type="SMART" id="SM00363">
    <property type="entry name" value="S4"/>
    <property type="match status" value="1"/>
</dbReference>
<dbReference type="InterPro" id="IPR002942">
    <property type="entry name" value="S4_RNA-bd"/>
</dbReference>
<dbReference type="Gene3D" id="3.10.290.10">
    <property type="entry name" value="RNA-binding S4 domain"/>
    <property type="match status" value="1"/>
</dbReference>
<feature type="active site" evidence="3">
    <location>
        <position position="139"/>
    </location>
</feature>
<evidence type="ECO:0000313" key="7">
    <source>
        <dbReference type="EMBL" id="VBB48606.1"/>
    </source>
</evidence>
<dbReference type="GO" id="GO:0000455">
    <property type="term" value="P:enzyme-directed rRNA pseudouridine synthesis"/>
    <property type="evidence" value="ECO:0007669"/>
    <property type="project" value="TreeGrafter"/>
</dbReference>
<dbReference type="CDD" id="cd02869">
    <property type="entry name" value="PseudoU_synth_RluA_like"/>
    <property type="match status" value="1"/>
</dbReference>
<dbReference type="EC" id="5.4.99.-" evidence="5"/>
<dbReference type="SUPFAM" id="SSF55174">
    <property type="entry name" value="Alpha-L RNA-binding motif"/>
    <property type="match status" value="1"/>
</dbReference>
<comment type="catalytic activity">
    <reaction evidence="5">
        <text>a uridine in RNA = a pseudouridine in RNA</text>
        <dbReference type="Rhea" id="RHEA:48348"/>
        <dbReference type="Rhea" id="RHEA-COMP:12068"/>
        <dbReference type="Rhea" id="RHEA-COMP:12069"/>
        <dbReference type="ChEBI" id="CHEBI:65314"/>
        <dbReference type="ChEBI" id="CHEBI:65315"/>
    </reaction>
</comment>
<dbReference type="InterPro" id="IPR006145">
    <property type="entry name" value="PsdUridine_synth_RsuA/RluA"/>
</dbReference>
<name>A0A653ALG0_9BACT</name>
<evidence type="ECO:0000256" key="3">
    <source>
        <dbReference type="PIRSR" id="PIRSR606225-1"/>
    </source>
</evidence>
<dbReference type="GO" id="GO:0003723">
    <property type="term" value="F:RNA binding"/>
    <property type="evidence" value="ECO:0007669"/>
    <property type="project" value="UniProtKB-KW"/>
</dbReference>